<proteinExistence type="predicted"/>
<dbReference type="InterPro" id="IPR025388">
    <property type="entry name" value="Alginate_export_dom"/>
</dbReference>
<name>A0A7X1F986_9SPHN</name>
<dbReference type="Proteomes" id="UP000520156">
    <property type="component" value="Unassembled WGS sequence"/>
</dbReference>
<comment type="caution">
    <text evidence="2">The sequence shown here is derived from an EMBL/GenBank/DDBJ whole genome shotgun (WGS) entry which is preliminary data.</text>
</comment>
<evidence type="ECO:0000259" key="1">
    <source>
        <dbReference type="Pfam" id="PF13372"/>
    </source>
</evidence>
<gene>
    <name evidence="2" type="ORF">H7F49_11270</name>
</gene>
<dbReference type="AlphaFoldDB" id="A0A7X1F986"/>
<organism evidence="2 3">
    <name type="scientific">Novosphingobium aerophilum</name>
    <dbReference type="NCBI Taxonomy" id="2839843"/>
    <lineage>
        <taxon>Bacteria</taxon>
        <taxon>Pseudomonadati</taxon>
        <taxon>Pseudomonadota</taxon>
        <taxon>Alphaproteobacteria</taxon>
        <taxon>Sphingomonadales</taxon>
        <taxon>Sphingomonadaceae</taxon>
        <taxon>Novosphingobium</taxon>
    </lineage>
</organism>
<accession>A0A7X1F986</accession>
<sequence length="418" mass="45463">MTGTIRLRLDAIDGQARTGANSHDVLYESRTQIRAAWQRDWLHLVGELHDSRVGGANPGTPLGTGEVNTLEPVIAYVQADLGPVFGPGSTASVQAGRLGLSLGSRRLVAIDDYRNTITAFTGLRGDIATPSGIKATVFYALPLLRLPDDGPGLRANRFALDKESFDTVLWGGFLAQQRKGSPLLREIAFLHLGERDVPGRPSRDRSLDTLSLRLVREPRPGAVEWGLEGIYQWGSISATAAAGAPRQSVSASFVRAHVGYSFTGPWQPHVQLEFDRASGDGPGGSYGRFDTLYGMRRADLAPAGLYNAIVRSNVVSPGIRVEVTPSKRVDAFLGYRALWLADRRDAFSSTGVRDVSGASGTWAGHQFDGRIRWWLVPQRWRFEITTVLLAKGRFLRTAPNAPPGATTRYGSLNLTLSF</sequence>
<reference evidence="2 3" key="1">
    <citation type="submission" date="2020-08" db="EMBL/GenBank/DDBJ databases">
        <title>The genome sequence of Novosphingobium flavum 4Y4.</title>
        <authorList>
            <person name="Liu Y."/>
        </authorList>
    </citation>
    <scope>NUCLEOTIDE SEQUENCE [LARGE SCALE GENOMIC DNA]</scope>
    <source>
        <strain evidence="2 3">4Y4</strain>
    </source>
</reference>
<evidence type="ECO:0000313" key="2">
    <source>
        <dbReference type="EMBL" id="MBC2652289.1"/>
    </source>
</evidence>
<dbReference type="InterPro" id="IPR053728">
    <property type="entry name" value="Alginate_Permeability_Chnl"/>
</dbReference>
<keyword evidence="3" id="KW-1185">Reference proteome</keyword>
<dbReference type="EMBL" id="JACLAU010000017">
    <property type="protein sequence ID" value="MBC2652289.1"/>
    <property type="molecule type" value="Genomic_DNA"/>
</dbReference>
<dbReference type="Gene3D" id="2.40.160.100">
    <property type="match status" value="1"/>
</dbReference>
<dbReference type="Pfam" id="PF13372">
    <property type="entry name" value="Alginate_exp"/>
    <property type="match status" value="1"/>
</dbReference>
<protein>
    <submittedName>
        <fullName evidence="2">Alginate export family protein</fullName>
    </submittedName>
</protein>
<evidence type="ECO:0000313" key="3">
    <source>
        <dbReference type="Proteomes" id="UP000520156"/>
    </source>
</evidence>
<feature type="domain" description="Alginate export" evidence="1">
    <location>
        <begin position="26"/>
        <end position="400"/>
    </location>
</feature>